<evidence type="ECO:0000256" key="7">
    <source>
        <dbReference type="ARBA" id="ARBA00023033"/>
    </source>
</evidence>
<evidence type="ECO:0000256" key="1">
    <source>
        <dbReference type="ARBA" id="ARBA00001971"/>
    </source>
</evidence>
<keyword evidence="10" id="KW-0472">Membrane</keyword>
<evidence type="ECO:0000256" key="6">
    <source>
        <dbReference type="ARBA" id="ARBA00023004"/>
    </source>
</evidence>
<dbReference type="PRINTS" id="PR00463">
    <property type="entry name" value="EP450I"/>
</dbReference>
<dbReference type="GO" id="GO:0020037">
    <property type="term" value="F:heme binding"/>
    <property type="evidence" value="ECO:0007669"/>
    <property type="project" value="InterPro"/>
</dbReference>
<dbReference type="Proteomes" id="UP000504603">
    <property type="component" value="Unplaced"/>
</dbReference>
<dbReference type="GO" id="GO:0004497">
    <property type="term" value="F:monooxygenase activity"/>
    <property type="evidence" value="ECO:0007669"/>
    <property type="project" value="UniProtKB-KW"/>
</dbReference>
<evidence type="ECO:0000313" key="11">
    <source>
        <dbReference type="Proteomes" id="UP000504603"/>
    </source>
</evidence>
<keyword evidence="10" id="KW-1133">Transmembrane helix</keyword>
<gene>
    <name evidence="12" type="primary">LOC111023676</name>
</gene>
<evidence type="ECO:0000256" key="5">
    <source>
        <dbReference type="ARBA" id="ARBA00023002"/>
    </source>
</evidence>
<dbReference type="RefSeq" id="XP_022156846.1">
    <property type="nucleotide sequence ID" value="XM_022301154.1"/>
</dbReference>
<evidence type="ECO:0000256" key="4">
    <source>
        <dbReference type="ARBA" id="ARBA00022723"/>
    </source>
</evidence>
<reference evidence="12" key="1">
    <citation type="submission" date="2025-08" db="UniProtKB">
        <authorList>
            <consortium name="RefSeq"/>
        </authorList>
    </citation>
    <scope>IDENTIFICATION</scope>
    <source>
        <strain evidence="12">OHB3-1</strain>
    </source>
</reference>
<dbReference type="Gene3D" id="1.10.630.10">
    <property type="entry name" value="Cytochrome P450"/>
    <property type="match status" value="1"/>
</dbReference>
<proteinExistence type="inferred from homology"/>
<dbReference type="SUPFAM" id="SSF48264">
    <property type="entry name" value="Cytochrome P450"/>
    <property type="match status" value="1"/>
</dbReference>
<keyword evidence="6 8" id="KW-0408">Iron</keyword>
<dbReference type="PRINTS" id="PR00385">
    <property type="entry name" value="P450"/>
</dbReference>
<evidence type="ECO:0000256" key="9">
    <source>
        <dbReference type="RuleBase" id="RU000461"/>
    </source>
</evidence>
<feature type="binding site" description="axial binding residue" evidence="8">
    <location>
        <position position="479"/>
    </location>
    <ligand>
        <name>heme</name>
        <dbReference type="ChEBI" id="CHEBI:30413"/>
    </ligand>
    <ligandPart>
        <name>Fe</name>
        <dbReference type="ChEBI" id="CHEBI:18248"/>
    </ligandPart>
</feature>
<dbReference type="PANTHER" id="PTHR47951:SF7">
    <property type="entry name" value="FLAVONOID 3',5'-HYDROXYLASE-LIKE ISOFORM X1"/>
    <property type="match status" value="1"/>
</dbReference>
<dbReference type="Pfam" id="PF00067">
    <property type="entry name" value="p450"/>
    <property type="match status" value="1"/>
</dbReference>
<dbReference type="OrthoDB" id="2789670at2759"/>
<keyword evidence="11" id="KW-1185">Reference proteome</keyword>
<dbReference type="InterPro" id="IPR036396">
    <property type="entry name" value="Cyt_P450_sf"/>
</dbReference>
<dbReference type="InterPro" id="IPR001128">
    <property type="entry name" value="Cyt_P450"/>
</dbReference>
<accession>A0A6J1DW75</accession>
<dbReference type="FunFam" id="1.10.630.10:FF:000126">
    <property type="entry name" value="Predicted protein"/>
    <property type="match status" value="1"/>
</dbReference>
<comment type="cofactor">
    <cofactor evidence="1 8">
        <name>heme</name>
        <dbReference type="ChEBI" id="CHEBI:30413"/>
    </cofactor>
</comment>
<dbReference type="AlphaFoldDB" id="A0A6J1DW75"/>
<keyword evidence="3 8" id="KW-0349">Heme</keyword>
<name>A0A6J1DW75_MOMCH</name>
<evidence type="ECO:0000256" key="8">
    <source>
        <dbReference type="PIRSR" id="PIRSR602401-1"/>
    </source>
</evidence>
<keyword evidence="10" id="KW-0812">Transmembrane</keyword>
<dbReference type="GO" id="GO:0005506">
    <property type="term" value="F:iron ion binding"/>
    <property type="evidence" value="ECO:0007669"/>
    <property type="project" value="InterPro"/>
</dbReference>
<sequence>MPFSVPSTNFESLISGNPIGMAVSVPFVFFFSFWTVDSSNEDKQISIAVLSIFVLIFALFWFRRSGEPKLRLPPSPPSPRGLPLLGYLPFLSLNLHRTFADLAGIYSPVFKLRLGTKLCVVLTSPSAVNEALHRQDTVFANRDPTVCALLASYGGSDIVITSDGADWKKLRKIFARKMLSKSNLEASYCVRRREVREAIKGVFESAGTPIDVGEVGFLATLKSVMAMIFGGAGRRIGGDLEGDLREKMGELMVLLGTPNVSDIFPALGGFDLQGIGRRTKEVMLMIDEILDLAIEEQKVGENGGGFLQWLLELNDTQDCSDSITTNQLKALLVDIVVGGTDTTSTTIEWAMAELMQHRNIMEKVTEELTQVVGLNQMVEEFHLSKLCFLNAVIKETLRLHPPLPLLVPRIAAQTSTLGGYSIPKGSAIYFNIWAIQRDPKVWDNPLKFMPRRFLNEPEGYDFTGNCMEFCPFGSGRRSCVGIPLAERMLVFILASLLHSFEWELPKDSSVLDLEDKFGIVTKKLKPLVAVPVPRLSNLELFQS</sequence>
<protein>
    <submittedName>
        <fullName evidence="12">7-ethoxycoumarin O-deethylase-like</fullName>
    </submittedName>
</protein>
<organism evidence="11 12">
    <name type="scientific">Momordica charantia</name>
    <name type="common">Bitter gourd</name>
    <name type="synonym">Balsam pear</name>
    <dbReference type="NCBI Taxonomy" id="3673"/>
    <lineage>
        <taxon>Eukaryota</taxon>
        <taxon>Viridiplantae</taxon>
        <taxon>Streptophyta</taxon>
        <taxon>Embryophyta</taxon>
        <taxon>Tracheophyta</taxon>
        <taxon>Spermatophyta</taxon>
        <taxon>Magnoliopsida</taxon>
        <taxon>eudicotyledons</taxon>
        <taxon>Gunneridae</taxon>
        <taxon>Pentapetalae</taxon>
        <taxon>rosids</taxon>
        <taxon>fabids</taxon>
        <taxon>Cucurbitales</taxon>
        <taxon>Cucurbitaceae</taxon>
        <taxon>Momordiceae</taxon>
        <taxon>Momordica</taxon>
    </lineage>
</organism>
<keyword evidence="4 8" id="KW-0479">Metal-binding</keyword>
<comment type="similarity">
    <text evidence="2 9">Belongs to the cytochrome P450 family.</text>
</comment>
<dbReference type="InterPro" id="IPR002401">
    <property type="entry name" value="Cyt_P450_E_grp-I"/>
</dbReference>
<feature type="transmembrane region" description="Helical" evidence="10">
    <location>
        <begin position="12"/>
        <end position="33"/>
    </location>
</feature>
<keyword evidence="5 9" id="KW-0560">Oxidoreductase</keyword>
<dbReference type="PANTHER" id="PTHR47951">
    <property type="entry name" value="OS08G0547900 PROTEIN"/>
    <property type="match status" value="1"/>
</dbReference>
<evidence type="ECO:0000256" key="10">
    <source>
        <dbReference type="SAM" id="Phobius"/>
    </source>
</evidence>
<dbReference type="GO" id="GO:0016705">
    <property type="term" value="F:oxidoreductase activity, acting on paired donors, with incorporation or reduction of molecular oxygen"/>
    <property type="evidence" value="ECO:0007669"/>
    <property type="project" value="InterPro"/>
</dbReference>
<evidence type="ECO:0000256" key="3">
    <source>
        <dbReference type="ARBA" id="ARBA00022617"/>
    </source>
</evidence>
<dbReference type="PROSITE" id="PS00086">
    <property type="entry name" value="CYTOCHROME_P450"/>
    <property type="match status" value="1"/>
</dbReference>
<feature type="transmembrane region" description="Helical" evidence="10">
    <location>
        <begin position="45"/>
        <end position="62"/>
    </location>
</feature>
<dbReference type="KEGG" id="mcha:111023676"/>
<dbReference type="GeneID" id="111023676"/>
<dbReference type="InterPro" id="IPR017972">
    <property type="entry name" value="Cyt_P450_CS"/>
</dbReference>
<keyword evidence="7 9" id="KW-0503">Monooxygenase</keyword>
<evidence type="ECO:0000313" key="12">
    <source>
        <dbReference type="RefSeq" id="XP_022156846.1"/>
    </source>
</evidence>
<evidence type="ECO:0000256" key="2">
    <source>
        <dbReference type="ARBA" id="ARBA00010617"/>
    </source>
</evidence>